<dbReference type="PATRIC" id="fig|44252.3.peg.900"/>
<keyword evidence="2" id="KW-1185">Reference proteome</keyword>
<gene>
    <name evidence="1" type="ORF">DJ90_2541</name>
</gene>
<comment type="caution">
    <text evidence="1">The sequence shown here is derived from an EMBL/GenBank/DDBJ whole genome shotgun (WGS) entry which is preliminary data.</text>
</comment>
<sequence length="52" mass="5875">MDHKLVAPTPPLGWNSWDCYGAAVTEDDEIVRNPVRAETCQRKQLCSTSERV</sequence>
<dbReference type="HOGENOM" id="CLU_3082625_0_0_9"/>
<proteinExistence type="predicted"/>
<dbReference type="AlphaFoldDB" id="A0A090ZLT2"/>
<dbReference type="InterPro" id="IPR013785">
    <property type="entry name" value="Aldolase_TIM"/>
</dbReference>
<dbReference type="Proteomes" id="UP000029278">
    <property type="component" value="Unassembled WGS sequence"/>
</dbReference>
<name>A0A090ZLT2_PAEMA</name>
<organism evidence="1 2">
    <name type="scientific">Paenibacillus macerans</name>
    <name type="common">Bacillus macerans</name>
    <dbReference type="NCBI Taxonomy" id="44252"/>
    <lineage>
        <taxon>Bacteria</taxon>
        <taxon>Bacillati</taxon>
        <taxon>Bacillota</taxon>
        <taxon>Bacilli</taxon>
        <taxon>Bacillales</taxon>
        <taxon>Paenibacillaceae</taxon>
        <taxon>Paenibacillus</taxon>
    </lineage>
</organism>
<accession>A0A090ZLT2</accession>
<evidence type="ECO:0000313" key="1">
    <source>
        <dbReference type="EMBL" id="KFN11215.1"/>
    </source>
</evidence>
<dbReference type="RefSeq" id="WP_164815274.1">
    <property type="nucleotide sequence ID" value="NZ_JAKOBR010000080.1"/>
</dbReference>
<protein>
    <submittedName>
        <fullName evidence="1">Uncharacterized protein</fullName>
    </submittedName>
</protein>
<evidence type="ECO:0000313" key="2">
    <source>
        <dbReference type="Proteomes" id="UP000029278"/>
    </source>
</evidence>
<dbReference type="GeneID" id="77012463"/>
<dbReference type="EMBL" id="JMQA01000012">
    <property type="protein sequence ID" value="KFN11215.1"/>
    <property type="molecule type" value="Genomic_DNA"/>
</dbReference>
<dbReference type="Gene3D" id="3.20.20.70">
    <property type="entry name" value="Aldolase class I"/>
    <property type="match status" value="1"/>
</dbReference>
<reference evidence="1 2" key="1">
    <citation type="submission" date="2014-04" db="EMBL/GenBank/DDBJ databases">
        <authorList>
            <person name="Bishop-Lilly K.A."/>
            <person name="Broomall S.M."/>
            <person name="Chain P.S."/>
            <person name="Chertkov O."/>
            <person name="Coyne S.R."/>
            <person name="Daligault H.E."/>
            <person name="Davenport K.W."/>
            <person name="Erkkila T."/>
            <person name="Frey K.G."/>
            <person name="Gibbons H.S."/>
            <person name="Gu W."/>
            <person name="Jaissle J."/>
            <person name="Johnson S.L."/>
            <person name="Koroleva G.I."/>
            <person name="Ladner J.T."/>
            <person name="Lo C.-C."/>
            <person name="Minogue T.D."/>
            <person name="Munk C."/>
            <person name="Palacios G.F."/>
            <person name="Redden C.L."/>
            <person name="Rosenzweig C.N."/>
            <person name="Scholz M.B."/>
            <person name="Teshima H."/>
            <person name="Xu Y."/>
        </authorList>
    </citation>
    <scope>NUCLEOTIDE SEQUENCE [LARGE SCALE GENOMIC DNA]</scope>
    <source>
        <strain evidence="1 2">8244</strain>
    </source>
</reference>